<protein>
    <recommendedName>
        <fullName evidence="3">F-box domain-containing protein</fullName>
    </recommendedName>
</protein>
<dbReference type="Proteomes" id="UP000315295">
    <property type="component" value="Unassembled WGS sequence"/>
</dbReference>
<name>A0A540M4N7_MALBA</name>
<evidence type="ECO:0000313" key="1">
    <source>
        <dbReference type="EMBL" id="TQD93646.1"/>
    </source>
</evidence>
<reference evidence="1 2" key="1">
    <citation type="journal article" date="2019" name="G3 (Bethesda)">
        <title>Sequencing of a Wild Apple (Malus baccata) Genome Unravels the Differences Between Cultivated and Wild Apple Species Regarding Disease Resistance and Cold Tolerance.</title>
        <authorList>
            <person name="Chen X."/>
        </authorList>
    </citation>
    <scope>NUCLEOTIDE SEQUENCE [LARGE SCALE GENOMIC DNA]</scope>
    <source>
        <strain evidence="2">cv. Shandingzi</strain>
        <tissue evidence="1">Leaves</tissue>
    </source>
</reference>
<evidence type="ECO:0008006" key="3">
    <source>
        <dbReference type="Google" id="ProtNLM"/>
    </source>
</evidence>
<keyword evidence="2" id="KW-1185">Reference proteome</keyword>
<dbReference type="AlphaFoldDB" id="A0A540M4N7"/>
<dbReference type="EMBL" id="VIEB01000361">
    <property type="protein sequence ID" value="TQD93646.1"/>
    <property type="molecule type" value="Genomic_DNA"/>
</dbReference>
<gene>
    <name evidence="1" type="ORF">C1H46_020749</name>
</gene>
<proteinExistence type="predicted"/>
<accession>A0A540M4N7</accession>
<sequence length="122" mass="14260">MTRDWANLPKEPLYLVVERLESPVEFSFVCKPWRWAVKDIYKNPLRQMLLISWDKKDRWNLYNVAEDKVVVEREGKGREGMARKGRFLRIPQPSLPSTAALSEKQARHGILHTILQTTTVGQ</sequence>
<evidence type="ECO:0000313" key="2">
    <source>
        <dbReference type="Proteomes" id="UP000315295"/>
    </source>
</evidence>
<comment type="caution">
    <text evidence="1">The sequence shown here is derived from an EMBL/GenBank/DDBJ whole genome shotgun (WGS) entry which is preliminary data.</text>
</comment>
<organism evidence="1 2">
    <name type="scientific">Malus baccata</name>
    <name type="common">Siberian crab apple</name>
    <name type="synonym">Pyrus baccata</name>
    <dbReference type="NCBI Taxonomy" id="106549"/>
    <lineage>
        <taxon>Eukaryota</taxon>
        <taxon>Viridiplantae</taxon>
        <taxon>Streptophyta</taxon>
        <taxon>Embryophyta</taxon>
        <taxon>Tracheophyta</taxon>
        <taxon>Spermatophyta</taxon>
        <taxon>Magnoliopsida</taxon>
        <taxon>eudicotyledons</taxon>
        <taxon>Gunneridae</taxon>
        <taxon>Pentapetalae</taxon>
        <taxon>rosids</taxon>
        <taxon>fabids</taxon>
        <taxon>Rosales</taxon>
        <taxon>Rosaceae</taxon>
        <taxon>Amygdaloideae</taxon>
        <taxon>Maleae</taxon>
        <taxon>Malus</taxon>
    </lineage>
</organism>